<dbReference type="SUPFAM" id="SSF52540">
    <property type="entry name" value="P-loop containing nucleoside triphosphate hydrolases"/>
    <property type="match status" value="1"/>
</dbReference>
<dbReference type="Gene3D" id="3.40.50.300">
    <property type="entry name" value="P-loop containing nucleotide triphosphate hydrolases"/>
    <property type="match status" value="1"/>
</dbReference>
<dbReference type="SUPFAM" id="SSF47384">
    <property type="entry name" value="Homodimeric domain of signal transducing histidine kinase"/>
    <property type="match status" value="1"/>
</dbReference>
<dbReference type="CDD" id="cd00082">
    <property type="entry name" value="HisKA"/>
    <property type="match status" value="1"/>
</dbReference>
<dbReference type="SMART" id="SM00220">
    <property type="entry name" value="S_TKc"/>
    <property type="match status" value="1"/>
</dbReference>
<dbReference type="CDD" id="cd14014">
    <property type="entry name" value="STKc_PknB_like"/>
    <property type="match status" value="1"/>
</dbReference>
<dbReference type="InterPro" id="IPR003018">
    <property type="entry name" value="GAF"/>
</dbReference>
<dbReference type="InterPro" id="IPR003594">
    <property type="entry name" value="HATPase_dom"/>
</dbReference>
<dbReference type="Pfam" id="PF02518">
    <property type="entry name" value="HATPase_c"/>
    <property type="match status" value="1"/>
</dbReference>
<evidence type="ECO:0000313" key="10">
    <source>
        <dbReference type="Proteomes" id="UP000218785"/>
    </source>
</evidence>
<keyword evidence="10" id="KW-1185">Reference proteome</keyword>
<keyword evidence="4" id="KW-0808">Transferase</keyword>
<organism evidence="9 10">
    <name type="scientific">Tolypothrix tenuis PCC 7101</name>
    <dbReference type="NCBI Taxonomy" id="231146"/>
    <lineage>
        <taxon>Bacteria</taxon>
        <taxon>Bacillati</taxon>
        <taxon>Cyanobacteriota</taxon>
        <taxon>Cyanophyceae</taxon>
        <taxon>Nostocales</taxon>
        <taxon>Tolypothrichaceae</taxon>
        <taxon>Tolypothrix</taxon>
    </lineage>
</organism>
<dbReference type="SMART" id="SM00065">
    <property type="entry name" value="GAF"/>
    <property type="match status" value="1"/>
</dbReference>
<dbReference type="SUPFAM" id="SSF55781">
    <property type="entry name" value="GAF domain-like"/>
    <property type="match status" value="1"/>
</dbReference>
<evidence type="ECO:0000259" key="8">
    <source>
        <dbReference type="PROSITE" id="PS50109"/>
    </source>
</evidence>
<dbReference type="InterPro" id="IPR003661">
    <property type="entry name" value="HisK_dim/P_dom"/>
</dbReference>
<keyword evidence="3" id="KW-0597">Phosphoprotein</keyword>
<comment type="catalytic activity">
    <reaction evidence="1">
        <text>ATP + protein L-histidine = ADP + protein N-phospho-L-histidine.</text>
        <dbReference type="EC" id="2.7.13.3"/>
    </reaction>
</comment>
<dbReference type="Gene3D" id="1.10.510.10">
    <property type="entry name" value="Transferase(Phosphotransferase) domain 1"/>
    <property type="match status" value="1"/>
</dbReference>
<dbReference type="InterPro" id="IPR036890">
    <property type="entry name" value="HATPase_C_sf"/>
</dbReference>
<dbReference type="PANTHER" id="PTHR43642:SF1">
    <property type="entry name" value="HYBRID SIGNAL TRANSDUCTION HISTIDINE KINASE G"/>
    <property type="match status" value="1"/>
</dbReference>
<dbReference type="Proteomes" id="UP000218785">
    <property type="component" value="Chromosome"/>
</dbReference>
<dbReference type="Pfam" id="PF13191">
    <property type="entry name" value="AAA_16"/>
    <property type="match status" value="1"/>
</dbReference>
<sequence>MTNENYTPIIPGYQIVSQLYVGARTNVYHAIRESDSLAVIIKMLAAEYPSFHELLQFRNQYIISKHLNFPGIIQPLSLETYNNGYILAMPYTGDISLQEYVKNTHLSLLEFLSIAIQLTSILQELHHNLVIHKDIKPANILINPQTKQVHLIDFSIASLLPKESPEIKNPNVLEGTLAYIAPEQTGRMNRGIDYRSDYYALGVTFYELLSGELPFVCDDPMELVHCHLAKNPQELGNSEEIPKAISDIVMKLLAKNAEDRYQSALGLKHDLENCLSQLKNHGIITDFEIGKRDVCDRFLIPEKLYGREAEVSTLLKAFERIANGNSEMMLVAGFSGIGKTAVVNEVHKPITRQKGYFIKGKFDQFNRNIPFSAFVQVFRDLMGQLLAESDTQLQIWKTKILAALGDNAQVIIEVIPELERIIGAQSPAAELSGISAQNRFNLLFEKFIQVFTTPEHPLVIFLDDLQWADSASLKLIELLMGESSTGHLLLIGAYRDNEVFAAHPLMLTLDAIAKAQAKVNTITLKPLSQPSLNQLVADTLHCAAILAQPLTELIYQKTQGNPFFATQFLKALHQDGLITFDSQTRYWQCDITQVSAAALTDDVVQFMAQQLQKLPVETQEVLKLAACIGNQFDLETLVIISEQSETTVATALWKALELGLILPQSEVYKFYLIGDRADVDNTNNENATYRFLHDRVQQAAYSLIPIEQKQTTHLTIGQLLLKYTNPTEITEKIFDIVNQFKLGIDLITDYQEQRKLAELALIAGRRAKHATAYAAAVDYYSIARTLLANHNWQEFYELMLAVYTEAVEAAYLNTDFEQMEQLAEIVLTYVNNILDSVPIYETKILACVAKNQLRLGLDTALSILHDLGIDIPAYPTPEDIGKAMGETHQILAGKEPLELVNLPLMTDARTKAAIRILSSMFGTAYNGCPEMLPIIIGKQVNLSIEYGNTTLSAFAYANYGLILCAFTGAVETSYQFGQLALNLIEQFSAEELRAKITAVFNNFIRHWQDPLQKTLESLLTGYQSGLTTGDLEWAVWCIFGYSFQSYCVGKELTELEAELATYGIAIAELKQTTALNYHKAYHQAVLNLLGDSQVPYRLVGDVYNEDLMLPQHQQVNDRPAVYHVQINKVILCYLFGEYEQAIAQATLAEQYLDGVPGLFVSVLLPFYDALAQLAILKSVTEESSHIWQRVQSHQTKLKQYADYAPNNHLHKLHLVEAECCRVSGNSYTAMELYDRAIAGAKDNGYLQEEALANELAAKFYLDWGKENVAAGYMQSAYYCYSRWGAKAKTDDLANRYPDLLRPVLQPASQSWNPLENLATLATSRTSVHASTNVTQAASQSLNTALDFAAVLKASQTLSSTIHFDELLRQLTQIILQNSGGDRCALILPHSDGNWYLQAIATPETTELCSQPLEGNCNIPVKLIQYVKNSQEVVVIEHLKTDLPVIDEYFTQQQPKSILCLPILHQGHLIGILYLKNRSTSGVFTSDRILILDFLCTQAAISLENARLYQQIANYSQNLEAEVEQKTQALNQKAQDLEDTLQHLQKTHAQLIHSEKMSSLGQLVAGIAHEINNPISFIKGNIDHLENYIADLMSLITLYQQEYPQPSAKIQAKQDEIDIDFLYKDVIDILQSMESGSDRIRQIVLSLRNFSRLDEAPIKAVDLHSGIESTVLILQNRLQAYKNQPEIKLIKQYANLPPVTCYPGQMNQVFLHILNNAIDAIREAGQNIEQPQIWIRTEVVENEQIKIAIANTSSFIPLHIQQRIFEPFFTTKPIGRGTGLGLFVSYSIIKKHGGNITVNSLPQQETEFVITIPIAP</sequence>
<dbReference type="SMART" id="SM00387">
    <property type="entry name" value="HATPase_c"/>
    <property type="match status" value="1"/>
</dbReference>
<reference evidence="9 10" key="1">
    <citation type="submission" date="2017-06" db="EMBL/GenBank/DDBJ databases">
        <title>Genome sequencing of cyanobaciteial culture collection at National Institute for Environmental Studies (NIES).</title>
        <authorList>
            <person name="Hirose Y."/>
            <person name="Shimura Y."/>
            <person name="Fujisawa T."/>
            <person name="Nakamura Y."/>
            <person name="Kawachi M."/>
        </authorList>
    </citation>
    <scope>NUCLEOTIDE SEQUENCE [LARGE SCALE GENOMIC DNA]</scope>
    <source>
        <strain evidence="9 10">NIES-37</strain>
    </source>
</reference>
<dbReference type="InterPro" id="IPR027417">
    <property type="entry name" value="P-loop_NTPase"/>
</dbReference>
<evidence type="ECO:0000256" key="3">
    <source>
        <dbReference type="ARBA" id="ARBA00022553"/>
    </source>
</evidence>
<dbReference type="PRINTS" id="PR00344">
    <property type="entry name" value="BCTRLSENSOR"/>
</dbReference>
<keyword evidence="6" id="KW-0175">Coiled coil</keyword>
<protein>
    <recommendedName>
        <fullName evidence="2">histidine kinase</fullName>
        <ecNumber evidence="2">2.7.13.3</ecNumber>
    </recommendedName>
</protein>
<evidence type="ECO:0000256" key="4">
    <source>
        <dbReference type="ARBA" id="ARBA00022777"/>
    </source>
</evidence>
<dbReference type="InterPro" id="IPR041664">
    <property type="entry name" value="AAA_16"/>
</dbReference>
<dbReference type="Gene3D" id="1.10.287.130">
    <property type="match status" value="1"/>
</dbReference>
<feature type="coiled-coil region" evidence="6">
    <location>
        <begin position="1504"/>
        <end position="1553"/>
    </location>
</feature>
<dbReference type="SUPFAM" id="SSF56112">
    <property type="entry name" value="Protein kinase-like (PK-like)"/>
    <property type="match status" value="1"/>
</dbReference>
<dbReference type="PROSITE" id="PS50109">
    <property type="entry name" value="HIS_KIN"/>
    <property type="match status" value="1"/>
</dbReference>
<evidence type="ECO:0000259" key="7">
    <source>
        <dbReference type="PROSITE" id="PS50011"/>
    </source>
</evidence>
<keyword evidence="4" id="KW-0418">Kinase</keyword>
<name>A0A1Z4N5S3_9CYAN</name>
<dbReference type="PROSITE" id="PS00108">
    <property type="entry name" value="PROTEIN_KINASE_ST"/>
    <property type="match status" value="1"/>
</dbReference>
<dbReference type="InterPro" id="IPR000719">
    <property type="entry name" value="Prot_kinase_dom"/>
</dbReference>
<dbReference type="SUPFAM" id="SSF55874">
    <property type="entry name" value="ATPase domain of HSP90 chaperone/DNA topoisomerase II/histidine kinase"/>
    <property type="match status" value="1"/>
</dbReference>
<keyword evidence="5" id="KW-0902">Two-component regulatory system</keyword>
<dbReference type="GO" id="GO:0000155">
    <property type="term" value="F:phosphorelay sensor kinase activity"/>
    <property type="evidence" value="ECO:0007669"/>
    <property type="project" value="InterPro"/>
</dbReference>
<dbReference type="InterPro" id="IPR036097">
    <property type="entry name" value="HisK_dim/P_sf"/>
</dbReference>
<dbReference type="InterPro" id="IPR011009">
    <property type="entry name" value="Kinase-like_dom_sf"/>
</dbReference>
<feature type="domain" description="Protein kinase" evidence="7">
    <location>
        <begin position="13"/>
        <end position="272"/>
    </location>
</feature>
<accession>A0A1Z4N5S3</accession>
<feature type="domain" description="Histidine kinase" evidence="8">
    <location>
        <begin position="1565"/>
        <end position="1815"/>
    </location>
</feature>
<dbReference type="RefSeq" id="WP_096580354.1">
    <property type="nucleotide sequence ID" value="NZ_CAWNJS010000001.1"/>
</dbReference>
<gene>
    <name evidence="9" type="ORF">NIES37_50390</name>
</gene>
<dbReference type="GO" id="GO:0005524">
    <property type="term" value="F:ATP binding"/>
    <property type="evidence" value="ECO:0007669"/>
    <property type="project" value="InterPro"/>
</dbReference>
<dbReference type="Pfam" id="PF00069">
    <property type="entry name" value="Pkinase"/>
    <property type="match status" value="1"/>
</dbReference>
<proteinExistence type="predicted"/>
<dbReference type="EMBL" id="AP018248">
    <property type="protein sequence ID" value="BAZ01041.1"/>
    <property type="molecule type" value="Genomic_DNA"/>
</dbReference>
<dbReference type="Pfam" id="PF01590">
    <property type="entry name" value="GAF"/>
    <property type="match status" value="1"/>
</dbReference>
<dbReference type="EC" id="2.7.13.3" evidence="2"/>
<dbReference type="InterPro" id="IPR029016">
    <property type="entry name" value="GAF-like_dom_sf"/>
</dbReference>
<dbReference type="InterPro" id="IPR053159">
    <property type="entry name" value="Hybrid_Histidine_Kinase"/>
</dbReference>
<dbReference type="PANTHER" id="PTHR43642">
    <property type="entry name" value="HYBRID SIGNAL TRANSDUCTION HISTIDINE KINASE G"/>
    <property type="match status" value="1"/>
</dbReference>
<evidence type="ECO:0000313" key="9">
    <source>
        <dbReference type="EMBL" id="BAZ01041.1"/>
    </source>
</evidence>
<dbReference type="Gene3D" id="3.30.565.10">
    <property type="entry name" value="Histidine kinase-like ATPase, C-terminal domain"/>
    <property type="match status" value="1"/>
</dbReference>
<evidence type="ECO:0000256" key="6">
    <source>
        <dbReference type="SAM" id="Coils"/>
    </source>
</evidence>
<dbReference type="InterPro" id="IPR004358">
    <property type="entry name" value="Sig_transdc_His_kin-like_C"/>
</dbReference>
<dbReference type="Gene3D" id="3.30.450.40">
    <property type="match status" value="1"/>
</dbReference>
<evidence type="ECO:0000256" key="2">
    <source>
        <dbReference type="ARBA" id="ARBA00012438"/>
    </source>
</evidence>
<dbReference type="PROSITE" id="PS50011">
    <property type="entry name" value="PROTEIN_KINASE_DOM"/>
    <property type="match status" value="1"/>
</dbReference>
<dbReference type="InterPro" id="IPR005467">
    <property type="entry name" value="His_kinase_dom"/>
</dbReference>
<dbReference type="InterPro" id="IPR008271">
    <property type="entry name" value="Ser/Thr_kinase_AS"/>
</dbReference>
<dbReference type="KEGG" id="ttq:NIES37_50390"/>
<evidence type="ECO:0000256" key="5">
    <source>
        <dbReference type="ARBA" id="ARBA00023012"/>
    </source>
</evidence>
<dbReference type="Pfam" id="PF00512">
    <property type="entry name" value="HisKA"/>
    <property type="match status" value="1"/>
</dbReference>
<dbReference type="SMART" id="SM00388">
    <property type="entry name" value="HisKA"/>
    <property type="match status" value="1"/>
</dbReference>
<evidence type="ECO:0000256" key="1">
    <source>
        <dbReference type="ARBA" id="ARBA00000085"/>
    </source>
</evidence>